<gene>
    <name evidence="2" type="ORF">C7M84_008445</name>
</gene>
<dbReference type="Proteomes" id="UP000283509">
    <property type="component" value="Unassembled WGS sequence"/>
</dbReference>
<comment type="caution">
    <text evidence="2">The sequence shown here is derived from an EMBL/GenBank/DDBJ whole genome shotgun (WGS) entry which is preliminary data.</text>
</comment>
<keyword evidence="3" id="KW-1185">Reference proteome</keyword>
<protein>
    <recommendedName>
        <fullName evidence="4">Fanconi Anaemia group E protein C-terminal domain-containing protein</fullName>
    </recommendedName>
</protein>
<dbReference type="Gene3D" id="1.25.40.480">
    <property type="match status" value="1"/>
</dbReference>
<dbReference type="AlphaFoldDB" id="A0A3R7QAT9"/>
<evidence type="ECO:0000313" key="3">
    <source>
        <dbReference type="Proteomes" id="UP000283509"/>
    </source>
</evidence>
<sequence length="300" mass="33811">MSKVDLEEDLKERVEIEEKEEREDKKAYKRTLTHTPKKLKTEKKPSFSSEADPDLNETIICGSTDFKSLQKKVVANINTSAKLDFDALQSIDPKTVWESGVPAPADEILVQVCKKCEKLGDNVVKTVCTLLILPKLYQLKSKLATSTSDAMTDFMRWHPSTTVTQALVPLLQYCPNMQEQHRDALAQLIQDCSASLVTQMLSAISTRESTSDIDIQIFQLLCEKANHQAQATHEATLMYLGKASETHKTSIKFGHCLLFVVKKMGSVMQDREGLQHIVNHHSSSLKKAIEVQLKKIDRNR</sequence>
<feature type="compositionally biased region" description="Basic residues" evidence="1">
    <location>
        <begin position="27"/>
        <end position="41"/>
    </location>
</feature>
<evidence type="ECO:0000256" key="1">
    <source>
        <dbReference type="SAM" id="MobiDB-lite"/>
    </source>
</evidence>
<proteinExistence type="predicted"/>
<name>A0A3R7QAT9_PENVA</name>
<reference evidence="2 3" key="1">
    <citation type="submission" date="2018-04" db="EMBL/GenBank/DDBJ databases">
        <authorList>
            <person name="Zhang X."/>
            <person name="Yuan J."/>
            <person name="Li F."/>
            <person name="Xiang J."/>
        </authorList>
    </citation>
    <scope>NUCLEOTIDE SEQUENCE [LARGE SCALE GENOMIC DNA]</scope>
    <source>
        <tissue evidence="2">Muscle</tissue>
    </source>
</reference>
<evidence type="ECO:0008006" key="4">
    <source>
        <dbReference type="Google" id="ProtNLM"/>
    </source>
</evidence>
<feature type="region of interest" description="Disordered" evidence="1">
    <location>
        <begin position="1"/>
        <end position="51"/>
    </location>
</feature>
<accession>A0A3R7QAT9</accession>
<dbReference type="EMBL" id="QCYY01002062">
    <property type="protein sequence ID" value="ROT73129.1"/>
    <property type="molecule type" value="Genomic_DNA"/>
</dbReference>
<evidence type="ECO:0000313" key="2">
    <source>
        <dbReference type="EMBL" id="ROT73129.1"/>
    </source>
</evidence>
<reference evidence="2 3" key="2">
    <citation type="submission" date="2019-01" db="EMBL/GenBank/DDBJ databases">
        <title>The decoding of complex shrimp genome reveals the adaptation for benthos swimmer, frequently molting mechanism and breeding impact on genome.</title>
        <authorList>
            <person name="Sun Y."/>
            <person name="Gao Y."/>
            <person name="Yu Y."/>
        </authorList>
    </citation>
    <scope>NUCLEOTIDE SEQUENCE [LARGE SCALE GENOMIC DNA]</scope>
    <source>
        <tissue evidence="2">Muscle</tissue>
    </source>
</reference>
<organism evidence="2 3">
    <name type="scientific">Penaeus vannamei</name>
    <name type="common">Whiteleg shrimp</name>
    <name type="synonym">Litopenaeus vannamei</name>
    <dbReference type="NCBI Taxonomy" id="6689"/>
    <lineage>
        <taxon>Eukaryota</taxon>
        <taxon>Metazoa</taxon>
        <taxon>Ecdysozoa</taxon>
        <taxon>Arthropoda</taxon>
        <taxon>Crustacea</taxon>
        <taxon>Multicrustacea</taxon>
        <taxon>Malacostraca</taxon>
        <taxon>Eumalacostraca</taxon>
        <taxon>Eucarida</taxon>
        <taxon>Decapoda</taxon>
        <taxon>Dendrobranchiata</taxon>
        <taxon>Penaeoidea</taxon>
        <taxon>Penaeidae</taxon>
        <taxon>Penaeus</taxon>
    </lineage>
</organism>
<dbReference type="OrthoDB" id="6380350at2759"/>